<keyword evidence="2" id="KW-0067">ATP-binding</keyword>
<dbReference type="OrthoDB" id="1738230at2759"/>
<dbReference type="PANTHER" id="PTHR27001:SF8">
    <property type="entry name" value="PROTEIN STRUBBELIG-RECEPTOR FAMILY 2"/>
    <property type="match status" value="1"/>
</dbReference>
<dbReference type="Gene3D" id="1.10.510.10">
    <property type="entry name" value="Transferase(Phosphotransferase) domain 1"/>
    <property type="match status" value="1"/>
</dbReference>
<dbReference type="InterPro" id="IPR000719">
    <property type="entry name" value="Prot_kinase_dom"/>
</dbReference>
<keyword evidence="1" id="KW-0547">Nucleotide-binding</keyword>
<dbReference type="GO" id="GO:0004672">
    <property type="term" value="F:protein kinase activity"/>
    <property type="evidence" value="ECO:0007669"/>
    <property type="project" value="InterPro"/>
</dbReference>
<accession>A0A6A4LE58</accession>
<protein>
    <recommendedName>
        <fullName evidence="3">Protein kinase domain-containing protein</fullName>
    </recommendedName>
</protein>
<dbReference type="EMBL" id="QEFC01001822">
    <property type="protein sequence ID" value="KAE9455672.1"/>
    <property type="molecule type" value="Genomic_DNA"/>
</dbReference>
<reference evidence="4 5" key="1">
    <citation type="journal article" date="2019" name="Genome Biol. Evol.">
        <title>The Rhododendron genome and chromosomal organization provide insight into shared whole-genome duplications across the heath family (Ericaceae).</title>
        <authorList>
            <person name="Soza V.L."/>
            <person name="Lindsley D."/>
            <person name="Waalkes A."/>
            <person name="Ramage E."/>
            <person name="Patwardhan R.P."/>
            <person name="Burton J.N."/>
            <person name="Adey A."/>
            <person name="Kumar A."/>
            <person name="Qiu R."/>
            <person name="Shendure J."/>
            <person name="Hall B."/>
        </authorList>
    </citation>
    <scope>NUCLEOTIDE SEQUENCE [LARGE SCALE GENOMIC DNA]</scope>
    <source>
        <strain evidence="4">RSF 1966-606</strain>
    </source>
</reference>
<dbReference type="AlphaFoldDB" id="A0A6A4LE58"/>
<keyword evidence="5" id="KW-1185">Reference proteome</keyword>
<dbReference type="SUPFAM" id="SSF56112">
    <property type="entry name" value="Protein kinase-like (PK-like)"/>
    <property type="match status" value="1"/>
</dbReference>
<dbReference type="Pfam" id="PF00069">
    <property type="entry name" value="Pkinase"/>
    <property type="match status" value="1"/>
</dbReference>
<dbReference type="GO" id="GO:0005886">
    <property type="term" value="C:plasma membrane"/>
    <property type="evidence" value="ECO:0007669"/>
    <property type="project" value="TreeGrafter"/>
</dbReference>
<comment type="caution">
    <text evidence="4">The sequence shown here is derived from an EMBL/GenBank/DDBJ whole genome shotgun (WGS) entry which is preliminary data.</text>
</comment>
<proteinExistence type="predicted"/>
<gene>
    <name evidence="4" type="ORF">C3L33_12424</name>
</gene>
<dbReference type="Proteomes" id="UP000428333">
    <property type="component" value="Linkage Group LG07"/>
</dbReference>
<dbReference type="PANTHER" id="PTHR27001">
    <property type="entry name" value="OS01G0253100 PROTEIN"/>
    <property type="match status" value="1"/>
</dbReference>
<dbReference type="GO" id="GO:0005524">
    <property type="term" value="F:ATP binding"/>
    <property type="evidence" value="ECO:0007669"/>
    <property type="project" value="UniProtKB-KW"/>
</dbReference>
<dbReference type="PROSITE" id="PS50011">
    <property type="entry name" value="PROTEIN_KINASE_DOM"/>
    <property type="match status" value="1"/>
</dbReference>
<evidence type="ECO:0000256" key="2">
    <source>
        <dbReference type="ARBA" id="ARBA00022840"/>
    </source>
</evidence>
<evidence type="ECO:0000313" key="4">
    <source>
        <dbReference type="EMBL" id="KAE9455672.1"/>
    </source>
</evidence>
<feature type="domain" description="Protein kinase" evidence="3">
    <location>
        <begin position="1"/>
        <end position="138"/>
    </location>
</feature>
<name>A0A6A4LE58_9ERIC</name>
<feature type="non-terminal residue" evidence="4">
    <location>
        <position position="1"/>
    </location>
</feature>
<evidence type="ECO:0000313" key="5">
    <source>
        <dbReference type="Proteomes" id="UP000428333"/>
    </source>
</evidence>
<dbReference type="InterPro" id="IPR011009">
    <property type="entry name" value="Kinase-like_dom_sf"/>
</dbReference>
<organism evidence="4 5">
    <name type="scientific">Rhododendron williamsianum</name>
    <dbReference type="NCBI Taxonomy" id="262921"/>
    <lineage>
        <taxon>Eukaryota</taxon>
        <taxon>Viridiplantae</taxon>
        <taxon>Streptophyta</taxon>
        <taxon>Embryophyta</taxon>
        <taxon>Tracheophyta</taxon>
        <taxon>Spermatophyta</taxon>
        <taxon>Magnoliopsida</taxon>
        <taxon>eudicotyledons</taxon>
        <taxon>Gunneridae</taxon>
        <taxon>Pentapetalae</taxon>
        <taxon>asterids</taxon>
        <taxon>Ericales</taxon>
        <taxon>Ericaceae</taxon>
        <taxon>Ericoideae</taxon>
        <taxon>Rhodoreae</taxon>
        <taxon>Rhododendron</taxon>
    </lineage>
</organism>
<evidence type="ECO:0000259" key="3">
    <source>
        <dbReference type="PROSITE" id="PS50011"/>
    </source>
</evidence>
<feature type="non-terminal residue" evidence="4">
    <location>
        <position position="138"/>
    </location>
</feature>
<sequence length="138" mass="15605">MSRRSFSKKRKIPISAKVYTMAELQSATNGLSEENFLGRSSHWTSYCLEHIQHLLVYDYVRNLTLDDAYMTLSWGQHLRIALGIARALDYLHSTCLPPVSHSNLKAANTLLDEELMPRLSDCGLAVLRPLTSNSVKLK</sequence>
<evidence type="ECO:0000256" key="1">
    <source>
        <dbReference type="ARBA" id="ARBA00022741"/>
    </source>
</evidence>